<comment type="subcellular location">
    <subcellularLocation>
        <location evidence="1">Mitochondrion</location>
    </subcellularLocation>
</comment>
<organism evidence="6 7">
    <name type="scientific">Candida parapsilosis</name>
    <name type="common">Yeast</name>
    <dbReference type="NCBI Taxonomy" id="5480"/>
    <lineage>
        <taxon>Eukaryota</taxon>
        <taxon>Fungi</taxon>
        <taxon>Dikarya</taxon>
        <taxon>Ascomycota</taxon>
        <taxon>Saccharomycotina</taxon>
        <taxon>Pichiomycetes</taxon>
        <taxon>Debaryomycetaceae</taxon>
        <taxon>Candida/Lodderomyces clade</taxon>
        <taxon>Candida</taxon>
    </lineage>
</organism>
<dbReference type="Proteomes" id="UP000590412">
    <property type="component" value="Unassembled WGS sequence"/>
</dbReference>
<evidence type="ECO:0000256" key="5">
    <source>
        <dbReference type="SAM" id="MobiDB-lite"/>
    </source>
</evidence>
<dbReference type="AlphaFoldDB" id="A0A8X7NIY4"/>
<dbReference type="GO" id="GO:0051082">
    <property type="term" value="F:unfolded protein binding"/>
    <property type="evidence" value="ECO:0007669"/>
    <property type="project" value="EnsemblFungi"/>
</dbReference>
<dbReference type="GO" id="GO:0005759">
    <property type="term" value="C:mitochondrial matrix"/>
    <property type="evidence" value="ECO:0007669"/>
    <property type="project" value="EnsemblFungi"/>
</dbReference>
<protein>
    <submittedName>
        <fullName evidence="6">ATP11 family protein</fullName>
    </submittedName>
</protein>
<sequence length="340" mass="39296">MLQRTTFSLRSQSHISRVIGVRFNSSLKDEAQKAAKGIKEQYDKTKETANEKAHELKKSAQESAKSITDQFSQEKSINAEVLSKYKKQLEQKAKELGITNLDELKEKFKDKIEKTKIELGAEDPLKQILEWEKQQNEKSKNGSVINIRKIDEKREKLPFKVLNDFIDVDKARGLPTEDIKLIWKHRFLEKERALHASLDNRQFADIYANAYRYPNFVLPLPKPHNDGYELEFVQWAFAGPNTIHCMFTTLAEYKLNKEFARPHTTLTFHQEFSQDKDLVLMNGVSEKEGGLTMDEAQLLAVNLQRFYSGKFPQMTKLLKEFNEGSADFSVDELIKEATSV</sequence>
<feature type="compositionally biased region" description="Basic and acidic residues" evidence="5">
    <location>
        <begin position="38"/>
        <end position="60"/>
    </location>
</feature>
<proteinExistence type="inferred from homology"/>
<comment type="caution">
    <text evidence="6">The sequence shown here is derived from an EMBL/GenBank/DDBJ whole genome shotgun (WGS) entry which is preliminary data.</text>
</comment>
<evidence type="ECO:0000313" key="7">
    <source>
        <dbReference type="Proteomes" id="UP000590412"/>
    </source>
</evidence>
<evidence type="ECO:0000256" key="4">
    <source>
        <dbReference type="ARBA" id="ARBA00023128"/>
    </source>
</evidence>
<evidence type="ECO:0000313" key="6">
    <source>
        <dbReference type="EMBL" id="KAF6051288.1"/>
    </source>
</evidence>
<name>A0A8X7NIY4_CANPA</name>
<dbReference type="Pfam" id="PF06644">
    <property type="entry name" value="ATP11"/>
    <property type="match status" value="1"/>
</dbReference>
<dbReference type="EMBL" id="JABWAB010000005">
    <property type="protein sequence ID" value="KAF6051288.1"/>
    <property type="molecule type" value="Genomic_DNA"/>
</dbReference>
<dbReference type="PANTHER" id="PTHR13126">
    <property type="entry name" value="CHAPERONE ATP11"/>
    <property type="match status" value="1"/>
</dbReference>
<dbReference type="OrthoDB" id="16535at2759"/>
<evidence type="ECO:0000256" key="2">
    <source>
        <dbReference type="ARBA" id="ARBA00009116"/>
    </source>
</evidence>
<gene>
    <name evidence="6" type="ORF">FOB60_003956</name>
</gene>
<keyword evidence="4" id="KW-0496">Mitochondrion</keyword>
<keyword evidence="3" id="KW-0809">Transit peptide</keyword>
<evidence type="ECO:0000256" key="3">
    <source>
        <dbReference type="ARBA" id="ARBA00022946"/>
    </source>
</evidence>
<dbReference type="PANTHER" id="PTHR13126:SF0">
    <property type="entry name" value="ATP SYNTHASE MITOCHONDRIAL F1 COMPLEX ASSEMBLY FACTOR 1"/>
    <property type="match status" value="1"/>
</dbReference>
<comment type="similarity">
    <text evidence="2">Belongs to the ATP11 family.</text>
</comment>
<reference evidence="6" key="1">
    <citation type="submission" date="2020-03" db="EMBL/GenBank/DDBJ databases">
        <title>FDA dAtabase for Regulatory Grade micrObial Sequences (FDA-ARGOS): Supporting development and validation of Infectious Disease Dx tests.</title>
        <authorList>
            <person name="Campos J."/>
            <person name="Goldberg B."/>
            <person name="Tallon L."/>
            <person name="Sadzewicz L."/>
            <person name="Vavikolanu K."/>
            <person name="Mehta A."/>
            <person name="Aluvathingal J."/>
            <person name="Nadendla S."/>
            <person name="Nandy P."/>
            <person name="Geyer C."/>
            <person name="Yan Y."/>
            <person name="Sichtig H."/>
        </authorList>
    </citation>
    <scope>NUCLEOTIDE SEQUENCE [LARGE SCALE GENOMIC DNA]</scope>
    <source>
        <strain evidence="6">FDAARGOS_652</strain>
    </source>
</reference>
<accession>A0A8X7NIY4</accession>
<evidence type="ECO:0000256" key="1">
    <source>
        <dbReference type="ARBA" id="ARBA00004173"/>
    </source>
</evidence>
<feature type="region of interest" description="Disordered" evidence="5">
    <location>
        <begin position="38"/>
        <end position="64"/>
    </location>
</feature>
<dbReference type="InterPro" id="IPR010591">
    <property type="entry name" value="ATP11"/>
</dbReference>
<dbReference type="GO" id="GO:0033615">
    <property type="term" value="P:mitochondrial proton-transporting ATP synthase complex assembly"/>
    <property type="evidence" value="ECO:0007669"/>
    <property type="project" value="EnsemblFungi"/>
</dbReference>